<dbReference type="STRING" id="1045773.SAMN05216555_10993"/>
<name>A0A1G8SQF3_9MICC</name>
<evidence type="ECO:0008006" key="4">
    <source>
        <dbReference type="Google" id="ProtNLM"/>
    </source>
</evidence>
<protein>
    <recommendedName>
        <fullName evidence="4">Protein NO VEIN C-terminal domain-containing protein</fullName>
    </recommendedName>
</protein>
<dbReference type="InterPro" id="IPR052957">
    <property type="entry name" value="Auxin_embryo_med"/>
</dbReference>
<dbReference type="SUPFAM" id="SSF55874">
    <property type="entry name" value="ATPase domain of HSP90 chaperone/DNA topoisomerase II/histidine kinase"/>
    <property type="match status" value="1"/>
</dbReference>
<dbReference type="PANTHER" id="PTHR32387:SF0">
    <property type="entry name" value="PROTEIN NO VEIN"/>
    <property type="match status" value="1"/>
</dbReference>
<dbReference type="Proteomes" id="UP000182130">
    <property type="component" value="Unassembled WGS sequence"/>
</dbReference>
<feature type="compositionally biased region" description="Polar residues" evidence="1">
    <location>
        <begin position="1619"/>
        <end position="1638"/>
    </location>
</feature>
<dbReference type="InterPro" id="IPR036890">
    <property type="entry name" value="HATPase_C_sf"/>
</dbReference>
<proteinExistence type="predicted"/>
<evidence type="ECO:0000313" key="3">
    <source>
        <dbReference type="Proteomes" id="UP000182130"/>
    </source>
</evidence>
<accession>A0A1G8SQF3</accession>
<dbReference type="NCBIfam" id="NF047352">
    <property type="entry name" value="P_loop_sacsin"/>
    <property type="match status" value="1"/>
</dbReference>
<evidence type="ECO:0000256" key="1">
    <source>
        <dbReference type="SAM" id="MobiDB-lite"/>
    </source>
</evidence>
<dbReference type="Gene3D" id="3.30.565.10">
    <property type="entry name" value="Histidine kinase-like ATPase, C-terminal domain"/>
    <property type="match status" value="1"/>
</dbReference>
<sequence>MSGEDIEAPADMPTSREAADAWLRRRAQGMVHAHLTTREEADFARSVKSMIDHTVHEYGGRFLFELIQNGYDEQDPDRTDGRLSFILDEDELDHGVLYAANTGKGFTTSNVRAIANLGLSDKEIGQGIGNKGVGFKSVLQVCGAPEIYSTLPDGAPGFCFRFAQPGDIPGLVDDDPTSIQQVLEEMSLYNITVPSEHTPDFVSELWRLGFASVIRLPLRQNTREMVAALLDQEISGSNVPVLLFLRRLAQITVQKKRQGSITTVVLTRETESVPDLQDGPSCELVSLRGDERYLVFTSPVPPDAFAAAVHVSVESNQLDSRWEKSNSGVEVSIGVPYGAPAAATGRFFTYLPLGEKAPSPFGGHLNAPFSTNLARTDIDDANPLNHLLLSAAAELCVDAAAALTAWPECQPESVLDIVCWDSKRVAFLKDQAEAKGEPLIERHFVPARSPRHWISFNEAWRWPSPETSVLTASRATKVCKVDFLPDLEPGRARRLKDLLEALGHSPDPSGVQLATWTEAMLEDMRAKKRPIAEWDQAYADIALLFDGQAGTLRSRRILLTDGGELRPCASSGRAPDNVTSREATPFFPAARQPVDEEENFDPEVDLDLPKSLQNRLFYLHSGLTWYVNRQRTPARNFFQVNRLIRGFDTRSILEHVRGLLAGSRSKAVSRDAIRLVFNLSRSAPSNMNLADLGLRVPTLGGRWIPASEALFSAGWPGTRGEELALIANTPADRSIELSALTNRLIATPSELPGSADNTSAWVDFLKRIGVGDVLPLIEHREARTLYGRSLVASSLSHVPGMPAGVAEQWSGQLPTRSNAFYPETPYKQMTSLFWLPGQADWDHLTGKVRQALCRQILHGMKEWEDEVFLTTWERDRTGYRDPRPFVTPLQAFLATAPWLMVQRPGETHEAFATPAESWTFPIRGEETPPRFATLVTKRLRDLLDDDSRAIRRLRQLGVGVWGVREDAPRLVRHLGQLVASEEVPDLYVAQFRNMYQRAWADCITVSDPRPFPDDKASWLVVEVGGTTTALTIPPLGEDAEPHDLVVASTDDERSLLRLLADFKRPVLIVTSGAEQVTAFLKKRIGEQVRRATDIAPIVLVDGFLFDGKAANDDAALLVEVMPKLPLLVATLLEFRRGSFSHLGQRAFEDGLDALRRVRLVFATKIEVSIGDHTRSLPARSQGVLSVPDATFPTLVVAKSGRHLEWTTLDALAEALMHLIGRPEIATELRLAITRMQSGAVPLDDISHDDVANACEISLDDVHTTARRIEASVTPLLERLYPFVTLFAGHEAASSFDPESSVLTGESDIGHGLGLVAKQLPIGSAELLKIALDSSSVNELRLRLNVPLERLNTTLRTLGRRYPPIDYTKQLAEDFADHVRSHHDRILDRIRWSRRDWFQAFRPQTDWTVLRDPATITPDPTWGWTRDFLSPEEMDERVEIELQRLLGDAPPLTGSPLTPRGACAEANSRMISTLISGLTETVRAWLTVRGRPVRWPWIDPETALQAAFESLDRAGALDFIKLDREELLRWLNALDFWPADMPLSVDLASLGLSASNLKAQRTEEAKRRADDARIRRTVLIDNQAFDLENGHNALLEAIERSLEATPGVISARNRYTQLKEVSQQASSRGGPGDQTSSAGGSPARLSDQQRDAIGFAGEWLAYKWLNRLHKEAFSPECWVSKYRERVFPGQGDDGLGCDFQVSTRQGPLLYEVKTSQGEGGQFELGETQVLAAQANARNGLWRLLVITDVLNHNRKIRMLRNPFDPKARGQYVFVGQGLRLRYALE</sequence>
<organism evidence="2 3">
    <name type="scientific">Arthrobacter cupressi</name>
    <dbReference type="NCBI Taxonomy" id="1045773"/>
    <lineage>
        <taxon>Bacteria</taxon>
        <taxon>Bacillati</taxon>
        <taxon>Actinomycetota</taxon>
        <taxon>Actinomycetes</taxon>
        <taxon>Micrococcales</taxon>
        <taxon>Micrococcaceae</taxon>
        <taxon>Arthrobacter</taxon>
    </lineage>
</organism>
<dbReference type="OrthoDB" id="9776021at2"/>
<dbReference type="RefSeq" id="WP_074589448.1">
    <property type="nucleotide sequence ID" value="NZ_FNEI01000009.1"/>
</dbReference>
<keyword evidence="3" id="KW-1185">Reference proteome</keyword>
<gene>
    <name evidence="2" type="ORF">SAMN05216555_10993</name>
</gene>
<dbReference type="EMBL" id="FNEI01000009">
    <property type="protein sequence ID" value="SDJ31476.1"/>
    <property type="molecule type" value="Genomic_DNA"/>
</dbReference>
<feature type="region of interest" description="Disordered" evidence="1">
    <location>
        <begin position="1619"/>
        <end position="1645"/>
    </location>
</feature>
<dbReference type="PANTHER" id="PTHR32387">
    <property type="entry name" value="WU:FJ29H11"/>
    <property type="match status" value="1"/>
</dbReference>
<reference evidence="3" key="1">
    <citation type="submission" date="2016-10" db="EMBL/GenBank/DDBJ databases">
        <authorList>
            <person name="Varghese N."/>
            <person name="Submissions S."/>
        </authorList>
    </citation>
    <scope>NUCLEOTIDE SEQUENCE [LARGE SCALE GENOMIC DNA]</scope>
    <source>
        <strain evidence="3">CGMCC 1.10783</strain>
    </source>
</reference>
<evidence type="ECO:0000313" key="2">
    <source>
        <dbReference type="EMBL" id="SDJ31476.1"/>
    </source>
</evidence>